<name>A0A2H1EG48_9ARCH</name>
<accession>A0A2H1EG48</accession>
<dbReference type="PANTHER" id="PTHR43687">
    <property type="entry name" value="ADENYLYLSULFATE REDUCTASE, BETA SUBUNIT"/>
    <property type="match status" value="1"/>
</dbReference>
<dbReference type="Pfam" id="PF12838">
    <property type="entry name" value="Fer4_7"/>
    <property type="match status" value="1"/>
</dbReference>
<keyword evidence="2" id="KW-0004">4Fe-4S</keyword>
<evidence type="ECO:0000256" key="7">
    <source>
        <dbReference type="ARBA" id="ARBA00023014"/>
    </source>
</evidence>
<evidence type="ECO:0000259" key="8">
    <source>
        <dbReference type="PROSITE" id="PS51379"/>
    </source>
</evidence>
<keyword evidence="5" id="KW-0249">Electron transport</keyword>
<dbReference type="PANTHER" id="PTHR43687:SF6">
    <property type="entry name" value="L-ASPARTATE SEMIALDEHYDE SULFURTRANSFERASE IRON-SULFUR SUBUNIT"/>
    <property type="match status" value="1"/>
</dbReference>
<dbReference type="Gene3D" id="3.30.70.20">
    <property type="match status" value="1"/>
</dbReference>
<evidence type="ECO:0000256" key="1">
    <source>
        <dbReference type="ARBA" id="ARBA00022448"/>
    </source>
</evidence>
<dbReference type="Proteomes" id="UP000232412">
    <property type="component" value="Unassembled WGS sequence"/>
</dbReference>
<evidence type="ECO:0000256" key="5">
    <source>
        <dbReference type="ARBA" id="ARBA00022982"/>
    </source>
</evidence>
<dbReference type="AlphaFoldDB" id="A0A2H1EG48"/>
<organism evidence="9 10">
    <name type="scientific">Nitrosotalea sinensis</name>
    <dbReference type="NCBI Taxonomy" id="1499975"/>
    <lineage>
        <taxon>Archaea</taxon>
        <taxon>Nitrososphaerota</taxon>
        <taxon>Nitrososphaeria</taxon>
        <taxon>Nitrosotaleales</taxon>
        <taxon>Nitrosotaleaceae</taxon>
        <taxon>Nitrosotalea</taxon>
    </lineage>
</organism>
<evidence type="ECO:0000313" key="9">
    <source>
        <dbReference type="EMBL" id="SHO43577.1"/>
    </source>
</evidence>
<dbReference type="PROSITE" id="PS51379">
    <property type="entry name" value="4FE4S_FER_2"/>
    <property type="match status" value="2"/>
</dbReference>
<dbReference type="InterPro" id="IPR050572">
    <property type="entry name" value="Fe-S_Ferredoxin"/>
</dbReference>
<proteinExistence type="predicted"/>
<keyword evidence="10" id="KW-1185">Reference proteome</keyword>
<dbReference type="EMBL" id="FRFC01000003">
    <property type="protein sequence ID" value="SHO43577.1"/>
    <property type="molecule type" value="Genomic_DNA"/>
</dbReference>
<dbReference type="GO" id="GO:0046872">
    <property type="term" value="F:metal ion binding"/>
    <property type="evidence" value="ECO:0007669"/>
    <property type="project" value="UniProtKB-KW"/>
</dbReference>
<reference evidence="10" key="1">
    <citation type="submission" date="2016-12" db="EMBL/GenBank/DDBJ databases">
        <authorList>
            <person name="Herbold C."/>
        </authorList>
    </citation>
    <scope>NUCLEOTIDE SEQUENCE [LARGE SCALE GENOMIC DNA]</scope>
</reference>
<dbReference type="GO" id="GO:0051539">
    <property type="term" value="F:4 iron, 4 sulfur cluster binding"/>
    <property type="evidence" value="ECO:0007669"/>
    <property type="project" value="UniProtKB-KW"/>
</dbReference>
<keyword evidence="4" id="KW-0677">Repeat</keyword>
<feature type="domain" description="4Fe-4S ferredoxin-type" evidence="8">
    <location>
        <begin position="78"/>
        <end position="107"/>
    </location>
</feature>
<dbReference type="SUPFAM" id="SSF54862">
    <property type="entry name" value="4Fe-4S ferredoxins"/>
    <property type="match status" value="1"/>
</dbReference>
<sequence>MSRSTINGVIKFPNAVITRHFSASYIKIFSRSTHMPVGIIPDIGEQMCIGCALCVEICTSLGPDVLRVKPVEGWKRGKAFVFYPERCISDGACIGVCPTKAIFWMRPMDFTPGQPVPLYRNSVFVKGWTELID</sequence>
<gene>
    <name evidence="9" type="ORF">NSIN_20106</name>
</gene>
<evidence type="ECO:0000313" key="10">
    <source>
        <dbReference type="Proteomes" id="UP000232412"/>
    </source>
</evidence>
<feature type="domain" description="4Fe-4S ferredoxin-type" evidence="8">
    <location>
        <begin position="39"/>
        <end position="71"/>
    </location>
</feature>
<protein>
    <recommendedName>
        <fullName evidence="8">4Fe-4S ferredoxin-type domain-containing protein</fullName>
    </recommendedName>
</protein>
<dbReference type="InterPro" id="IPR017896">
    <property type="entry name" value="4Fe4S_Fe-S-bd"/>
</dbReference>
<evidence type="ECO:0000256" key="2">
    <source>
        <dbReference type="ARBA" id="ARBA00022485"/>
    </source>
</evidence>
<evidence type="ECO:0000256" key="4">
    <source>
        <dbReference type="ARBA" id="ARBA00022737"/>
    </source>
</evidence>
<keyword evidence="1" id="KW-0813">Transport</keyword>
<evidence type="ECO:0000256" key="3">
    <source>
        <dbReference type="ARBA" id="ARBA00022723"/>
    </source>
</evidence>
<evidence type="ECO:0000256" key="6">
    <source>
        <dbReference type="ARBA" id="ARBA00023004"/>
    </source>
</evidence>
<keyword evidence="3" id="KW-0479">Metal-binding</keyword>
<keyword evidence="6" id="KW-0408">Iron</keyword>
<keyword evidence="7" id="KW-0411">Iron-sulfur</keyword>